<dbReference type="InterPro" id="IPR043130">
    <property type="entry name" value="CDP-OH_PTrfase_TM_dom"/>
</dbReference>
<evidence type="ECO:0000256" key="4">
    <source>
        <dbReference type="ARBA" id="ARBA00023136"/>
    </source>
</evidence>
<dbReference type="GO" id="GO:0016020">
    <property type="term" value="C:membrane"/>
    <property type="evidence" value="ECO:0007669"/>
    <property type="project" value="UniProtKB-SubCell"/>
</dbReference>
<keyword evidence="7" id="KW-1133">Transmembrane helix</keyword>
<dbReference type="InterPro" id="IPR048254">
    <property type="entry name" value="CDP_ALCOHOL_P_TRANSF_CS"/>
</dbReference>
<feature type="transmembrane region" description="Helical" evidence="7">
    <location>
        <begin position="220"/>
        <end position="243"/>
    </location>
</feature>
<sequence>MASAIPAPDGERETHTTVKESRGEREREVLSPKSGWHRVVSHLPVPSVLSGDAIHNLTHYKYTGIDLSLVSRHLLQPIWTWQAQHVMDRVPWLSPNGVTLIELRWVDGIHARRTHTCSCLGQLFDHGVDSLAVTVFMTTLLLLIRCPPLDSVLGVPVPWAVLIAGVAGATFVAYQAEEFLCHVLKLDIVSFPVEGILLAGALCLYMSVRHTSHYTSTLPALSYLLANIPMLIGVGATLALWFLTYTGAKGGMKALEDRQRERDGETVPGTPGIERSGASSGPVTPHGMSHKVYAYTVYAESLLVPLVLTGAAWYWSVTNPAYVYAPVLYTSAMGVALAECAIRCTVARLTGVVHPATVTVSVSPLIPFTVVPLVSRHLGLSGMAEIHLSLATALVCFAVYFVGCVALPISRTLDLPLIAMRRQKQE</sequence>
<evidence type="ECO:0000256" key="2">
    <source>
        <dbReference type="ARBA" id="ARBA00010441"/>
    </source>
</evidence>
<feature type="region of interest" description="Disordered" evidence="6">
    <location>
        <begin position="255"/>
        <end position="284"/>
    </location>
</feature>
<dbReference type="OrthoDB" id="196717at2759"/>
<dbReference type="PANTHER" id="PTHR10414">
    <property type="entry name" value="ETHANOLAMINEPHOSPHOTRANSFERASE"/>
    <property type="match status" value="1"/>
</dbReference>
<feature type="transmembrane region" description="Helical" evidence="7">
    <location>
        <begin position="156"/>
        <end position="176"/>
    </location>
</feature>
<name>A0A9K3CY25_9EUKA</name>
<dbReference type="InterPro" id="IPR014472">
    <property type="entry name" value="CHOPT"/>
</dbReference>
<feature type="compositionally biased region" description="Basic and acidic residues" evidence="6">
    <location>
        <begin position="9"/>
        <end position="28"/>
    </location>
</feature>
<evidence type="ECO:0000256" key="7">
    <source>
        <dbReference type="SAM" id="Phobius"/>
    </source>
</evidence>
<feature type="transmembrane region" description="Helical" evidence="7">
    <location>
        <begin position="292"/>
        <end position="315"/>
    </location>
</feature>
<keyword evidence="3 5" id="KW-0808">Transferase</keyword>
<comment type="caution">
    <text evidence="8">The sequence shown here is derived from an EMBL/GenBank/DDBJ whole genome shotgun (WGS) entry which is preliminary data.</text>
</comment>
<feature type="region of interest" description="Disordered" evidence="6">
    <location>
        <begin position="1"/>
        <end position="28"/>
    </location>
</feature>
<feature type="transmembrane region" description="Helical" evidence="7">
    <location>
        <begin position="352"/>
        <end position="374"/>
    </location>
</feature>
<organism evidence="8 9">
    <name type="scientific">Kipferlia bialata</name>
    <dbReference type="NCBI Taxonomy" id="797122"/>
    <lineage>
        <taxon>Eukaryota</taxon>
        <taxon>Metamonada</taxon>
        <taxon>Carpediemonas-like organisms</taxon>
        <taxon>Kipferlia</taxon>
    </lineage>
</organism>
<evidence type="ECO:0000256" key="5">
    <source>
        <dbReference type="RuleBase" id="RU003750"/>
    </source>
</evidence>
<gene>
    <name evidence="8" type="ORF">KIPB_006983</name>
</gene>
<keyword evidence="4 7" id="KW-0472">Membrane</keyword>
<dbReference type="Gene3D" id="1.20.120.1760">
    <property type="match status" value="1"/>
</dbReference>
<protein>
    <submittedName>
        <fullName evidence="8">Choline/ethanolamine phosphotransferase</fullName>
    </submittedName>
</protein>
<dbReference type="PROSITE" id="PS00379">
    <property type="entry name" value="CDP_ALCOHOL_P_TRANSF"/>
    <property type="match status" value="1"/>
</dbReference>
<evidence type="ECO:0000256" key="6">
    <source>
        <dbReference type="SAM" id="MobiDB-lite"/>
    </source>
</evidence>
<evidence type="ECO:0000256" key="1">
    <source>
        <dbReference type="ARBA" id="ARBA00004370"/>
    </source>
</evidence>
<dbReference type="GO" id="GO:0016780">
    <property type="term" value="F:phosphotransferase activity, for other substituted phosphate groups"/>
    <property type="evidence" value="ECO:0007669"/>
    <property type="project" value="InterPro"/>
</dbReference>
<keyword evidence="9" id="KW-1185">Reference proteome</keyword>
<dbReference type="PANTHER" id="PTHR10414:SF37">
    <property type="entry name" value="BB IN A BOXCAR, ISOFORM C"/>
    <property type="match status" value="1"/>
</dbReference>
<dbReference type="GO" id="GO:0008654">
    <property type="term" value="P:phospholipid biosynthetic process"/>
    <property type="evidence" value="ECO:0007669"/>
    <property type="project" value="InterPro"/>
</dbReference>
<reference evidence="8 9" key="1">
    <citation type="journal article" date="2018" name="PLoS ONE">
        <title>The draft genome of Kipferlia bialata reveals reductive genome evolution in fornicate parasites.</title>
        <authorList>
            <person name="Tanifuji G."/>
            <person name="Takabayashi S."/>
            <person name="Kume K."/>
            <person name="Takagi M."/>
            <person name="Nakayama T."/>
            <person name="Kamikawa R."/>
            <person name="Inagaki Y."/>
            <person name="Hashimoto T."/>
        </authorList>
    </citation>
    <scope>NUCLEOTIDE SEQUENCE [LARGE SCALE GENOMIC DNA]</scope>
    <source>
        <strain evidence="8">NY0173</strain>
    </source>
</reference>
<evidence type="ECO:0000313" key="9">
    <source>
        <dbReference type="Proteomes" id="UP000265618"/>
    </source>
</evidence>
<feature type="transmembrane region" description="Helical" evidence="7">
    <location>
        <begin position="188"/>
        <end position="208"/>
    </location>
</feature>
<dbReference type="EMBL" id="BDIP01001889">
    <property type="protein sequence ID" value="GIQ85336.1"/>
    <property type="molecule type" value="Genomic_DNA"/>
</dbReference>
<keyword evidence="7" id="KW-0812">Transmembrane</keyword>
<feature type="transmembrane region" description="Helical" evidence="7">
    <location>
        <begin position="321"/>
        <end position="340"/>
    </location>
</feature>
<proteinExistence type="inferred from homology"/>
<dbReference type="AlphaFoldDB" id="A0A9K3CY25"/>
<dbReference type="Proteomes" id="UP000265618">
    <property type="component" value="Unassembled WGS sequence"/>
</dbReference>
<feature type="compositionally biased region" description="Basic and acidic residues" evidence="6">
    <location>
        <begin position="255"/>
        <end position="265"/>
    </location>
</feature>
<evidence type="ECO:0000256" key="3">
    <source>
        <dbReference type="ARBA" id="ARBA00022679"/>
    </source>
</evidence>
<evidence type="ECO:0000313" key="8">
    <source>
        <dbReference type="EMBL" id="GIQ85336.1"/>
    </source>
</evidence>
<dbReference type="Pfam" id="PF01066">
    <property type="entry name" value="CDP-OH_P_transf"/>
    <property type="match status" value="1"/>
</dbReference>
<accession>A0A9K3CY25</accession>
<feature type="transmembrane region" description="Helical" evidence="7">
    <location>
        <begin position="386"/>
        <end position="409"/>
    </location>
</feature>
<dbReference type="InterPro" id="IPR000462">
    <property type="entry name" value="CDP-OH_P_trans"/>
</dbReference>
<comment type="similarity">
    <text evidence="2 5">Belongs to the CDP-alcohol phosphatidyltransferase class-I family.</text>
</comment>
<comment type="subcellular location">
    <subcellularLocation>
        <location evidence="1">Membrane</location>
    </subcellularLocation>
</comment>